<evidence type="ECO:0000313" key="3">
    <source>
        <dbReference type="Proteomes" id="UP000598271"/>
    </source>
</evidence>
<dbReference type="InterPro" id="IPR003615">
    <property type="entry name" value="HNH_nuc"/>
</dbReference>
<protein>
    <recommendedName>
        <fullName evidence="1">HNH nuclease domain-containing protein</fullName>
    </recommendedName>
</protein>
<dbReference type="InterPro" id="IPR052892">
    <property type="entry name" value="NA-targeting_endonuclease"/>
</dbReference>
<keyword evidence="3" id="KW-1185">Reference proteome</keyword>
<dbReference type="InterPro" id="IPR029471">
    <property type="entry name" value="HNH_5"/>
</dbReference>
<dbReference type="RefSeq" id="WP_189568579.1">
    <property type="nucleotide sequence ID" value="NZ_BMXF01000008.1"/>
</dbReference>
<feature type="domain" description="HNH nuclease" evidence="1">
    <location>
        <begin position="26"/>
        <end position="80"/>
    </location>
</feature>
<dbReference type="CDD" id="cd00085">
    <property type="entry name" value="HNHc"/>
    <property type="match status" value="1"/>
</dbReference>
<comment type="caution">
    <text evidence="2">The sequence shown here is derived from an EMBL/GenBank/DDBJ whole genome shotgun (WGS) entry which is preliminary data.</text>
</comment>
<dbReference type="Gene3D" id="1.10.30.50">
    <property type="match status" value="1"/>
</dbReference>
<accession>A0A8J3GBI6</accession>
<evidence type="ECO:0000313" key="2">
    <source>
        <dbReference type="EMBL" id="GHB87295.1"/>
    </source>
</evidence>
<dbReference type="PANTHER" id="PTHR33877">
    <property type="entry name" value="SLL1193 PROTEIN"/>
    <property type="match status" value="1"/>
</dbReference>
<evidence type="ECO:0000259" key="1">
    <source>
        <dbReference type="SMART" id="SM00507"/>
    </source>
</evidence>
<name>A0A8J3GBI6_9BACT</name>
<reference evidence="2 3" key="1">
    <citation type="journal article" date="2014" name="Int. J. Syst. Evol. Microbiol.">
        <title>Complete genome sequence of Corynebacterium casei LMG S-19264T (=DSM 44701T), isolated from a smear-ripened cheese.</title>
        <authorList>
            <consortium name="US DOE Joint Genome Institute (JGI-PGF)"/>
            <person name="Walter F."/>
            <person name="Albersmeier A."/>
            <person name="Kalinowski J."/>
            <person name="Ruckert C."/>
        </authorList>
    </citation>
    <scope>NUCLEOTIDE SEQUENCE [LARGE SCALE GENOMIC DNA]</scope>
    <source>
        <strain evidence="2 3">KCTC 12866</strain>
    </source>
</reference>
<dbReference type="AlphaFoldDB" id="A0A8J3GBI6"/>
<dbReference type="Proteomes" id="UP000598271">
    <property type="component" value="Unassembled WGS sequence"/>
</dbReference>
<organism evidence="2 3">
    <name type="scientific">Persicitalea jodogahamensis</name>
    <dbReference type="NCBI Taxonomy" id="402147"/>
    <lineage>
        <taxon>Bacteria</taxon>
        <taxon>Pseudomonadati</taxon>
        <taxon>Bacteroidota</taxon>
        <taxon>Cytophagia</taxon>
        <taxon>Cytophagales</taxon>
        <taxon>Spirosomataceae</taxon>
        <taxon>Persicitalea</taxon>
    </lineage>
</organism>
<dbReference type="Pfam" id="PF14279">
    <property type="entry name" value="HNH_5"/>
    <property type="match status" value="1"/>
</dbReference>
<sequence>MGTYKKAKKTSRGQGNYQGMNWIRQEKRLTIYLRDGLACAYCGVSVEEGAQLTLDHIKPHSLGGTNKETNLVTCCLKCNSSRGNRTMEEFSAAAAAYLDHGLQASAVVAHVTACAKRKLDK</sequence>
<proteinExistence type="predicted"/>
<dbReference type="PANTHER" id="PTHR33877:SF2">
    <property type="entry name" value="OS07G0170200 PROTEIN"/>
    <property type="match status" value="1"/>
</dbReference>
<dbReference type="SMART" id="SM00507">
    <property type="entry name" value="HNHc"/>
    <property type="match status" value="1"/>
</dbReference>
<dbReference type="EMBL" id="BMXF01000008">
    <property type="protein sequence ID" value="GHB87295.1"/>
    <property type="molecule type" value="Genomic_DNA"/>
</dbReference>
<gene>
    <name evidence="2" type="ORF">GCM10007390_48880</name>
</gene>